<dbReference type="Gene3D" id="1.10.287.950">
    <property type="entry name" value="Methyl-accepting chemotaxis protein"/>
    <property type="match status" value="1"/>
</dbReference>
<feature type="transmembrane region" description="Helical" evidence="2">
    <location>
        <begin position="20"/>
        <end position="38"/>
    </location>
</feature>
<dbReference type="OrthoDB" id="1466660at2"/>
<keyword evidence="5" id="KW-1185">Reference proteome</keyword>
<feature type="compositionally biased region" description="Gly residues" evidence="1">
    <location>
        <begin position="89"/>
        <end position="101"/>
    </location>
</feature>
<dbReference type="AlphaFoldDB" id="A0A6N6M5Q5"/>
<dbReference type="InterPro" id="IPR055087">
    <property type="entry name" value="GldL-like_N"/>
</dbReference>
<organism evidence="4 5">
    <name type="scientific">Salibacter halophilus</name>
    <dbReference type="NCBI Taxonomy" id="1803916"/>
    <lineage>
        <taxon>Bacteria</taxon>
        <taxon>Pseudomonadati</taxon>
        <taxon>Bacteroidota</taxon>
        <taxon>Flavobacteriia</taxon>
        <taxon>Flavobacteriales</taxon>
        <taxon>Salibacteraceae</taxon>
        <taxon>Salibacter</taxon>
    </lineage>
</organism>
<dbReference type="InterPro" id="IPR019852">
    <property type="entry name" value="Motility-assoc_prot_GldL"/>
</dbReference>
<dbReference type="NCBIfam" id="TIGR03513">
    <property type="entry name" value="GldL_gliding"/>
    <property type="match status" value="1"/>
</dbReference>
<reference evidence="4 5" key="1">
    <citation type="submission" date="2019-09" db="EMBL/GenBank/DDBJ databases">
        <title>Genomes of Cryomorphaceae.</title>
        <authorList>
            <person name="Bowman J.P."/>
        </authorList>
    </citation>
    <scope>NUCLEOTIDE SEQUENCE [LARGE SCALE GENOMIC DNA]</scope>
    <source>
        <strain evidence="4 5">KCTC 52047</strain>
    </source>
</reference>
<feature type="region of interest" description="Disordered" evidence="1">
    <location>
        <begin position="84"/>
        <end position="103"/>
    </location>
</feature>
<comment type="caution">
    <text evidence="4">The sequence shown here is derived from an EMBL/GenBank/DDBJ whole genome shotgun (WGS) entry which is preliminary data.</text>
</comment>
<proteinExistence type="predicted"/>
<keyword evidence="2" id="KW-0472">Membrane</keyword>
<dbReference type="Proteomes" id="UP000435357">
    <property type="component" value="Unassembled WGS sequence"/>
</dbReference>
<dbReference type="Pfam" id="PF22827">
    <property type="entry name" value="GldL_N"/>
    <property type="match status" value="1"/>
</dbReference>
<protein>
    <submittedName>
        <fullName evidence="4">Gliding motility protein GldL</fullName>
    </submittedName>
</protein>
<evidence type="ECO:0000256" key="1">
    <source>
        <dbReference type="SAM" id="MobiDB-lite"/>
    </source>
</evidence>
<name>A0A6N6M5Q5_9FLAO</name>
<evidence type="ECO:0000313" key="5">
    <source>
        <dbReference type="Proteomes" id="UP000435357"/>
    </source>
</evidence>
<sequence>MSKEITGFKPGSKSWKNFMAKLYGIGGAIVIIGALFKLQHYPGSSLMLILGLGTEALIFTFSAFEPLHEEPDWSKVYPELAEDYDGEPAQGGRGGGGGGGVSSTQELDLMLEQAKIGPDLIESLGKGMNNLADTAKNMNNLGDVAGATNDFVDNVKDASNRVGELSESYHHAAESLTGLSVSNEDGATYAENLKKVTDNLSALNNVYELQLKNSQDQAEVSNQMFENIQELITNLNNSVEDTRRYKDNISELSNNLESLNTVYGNMLSAMNFQKPQS</sequence>
<dbReference type="RefSeq" id="WP_151169878.1">
    <property type="nucleotide sequence ID" value="NZ_WACR01000012.1"/>
</dbReference>
<accession>A0A6N6M5Q5</accession>
<keyword evidence="2" id="KW-0812">Transmembrane</keyword>
<gene>
    <name evidence="4" type="primary">gldL</name>
    <name evidence="4" type="ORF">F3059_12750</name>
</gene>
<dbReference type="SUPFAM" id="SSF58104">
    <property type="entry name" value="Methyl-accepting chemotaxis protein (MCP) signaling domain"/>
    <property type="match status" value="1"/>
</dbReference>
<evidence type="ECO:0000256" key="2">
    <source>
        <dbReference type="SAM" id="Phobius"/>
    </source>
</evidence>
<dbReference type="EMBL" id="WACR01000012">
    <property type="protein sequence ID" value="KAB1062151.1"/>
    <property type="molecule type" value="Genomic_DNA"/>
</dbReference>
<feature type="domain" description="Gliding motility protein GldL-like N-terminal" evidence="3">
    <location>
        <begin position="22"/>
        <end position="83"/>
    </location>
</feature>
<evidence type="ECO:0000313" key="4">
    <source>
        <dbReference type="EMBL" id="KAB1062151.1"/>
    </source>
</evidence>
<evidence type="ECO:0000259" key="3">
    <source>
        <dbReference type="Pfam" id="PF22827"/>
    </source>
</evidence>
<keyword evidence="2" id="KW-1133">Transmembrane helix</keyword>